<dbReference type="Proteomes" id="UP000011014">
    <property type="component" value="Unassembled WGS sequence"/>
</dbReference>
<dbReference type="Pfam" id="PF02931">
    <property type="entry name" value="Neur_chan_LBD"/>
    <property type="match status" value="1"/>
</dbReference>
<evidence type="ECO:0000313" key="18">
    <source>
        <dbReference type="Proteomes" id="UP000001307"/>
    </source>
</evidence>
<evidence type="ECO:0000256" key="4">
    <source>
        <dbReference type="ARBA" id="ARBA00022475"/>
    </source>
</evidence>
<dbReference type="InterPro" id="IPR036734">
    <property type="entry name" value="Neur_chan_lig-bd_sf"/>
</dbReference>
<comment type="subcellular location">
    <subcellularLocation>
        <location evidence="2">Cell membrane</location>
    </subcellularLocation>
    <subcellularLocation>
        <location evidence="1">Membrane</location>
        <topology evidence="1">Multi-pass membrane protein</topology>
    </subcellularLocation>
</comment>
<dbReference type="InterPro" id="IPR006201">
    <property type="entry name" value="Neur_channel"/>
</dbReference>
<dbReference type="GO" id="GO:0005886">
    <property type="term" value="C:plasma membrane"/>
    <property type="evidence" value="ECO:0007669"/>
    <property type="project" value="UniProtKB-SubCell"/>
</dbReference>
<dbReference type="PROSITE" id="PS00236">
    <property type="entry name" value="NEUROTR_ION_CHANNEL"/>
    <property type="match status" value="1"/>
</dbReference>
<gene>
    <name evidence="16" type="ORF">GSOID_T00002525001</name>
    <name evidence="17" type="ORF">GSOID_T00025265001</name>
</gene>
<evidence type="ECO:0000256" key="2">
    <source>
        <dbReference type="ARBA" id="ARBA00004236"/>
    </source>
</evidence>
<keyword evidence="11" id="KW-0868">Chloride</keyword>
<keyword evidence="7 13" id="KW-1133">Transmembrane helix</keyword>
<feature type="transmembrane region" description="Helical" evidence="13">
    <location>
        <begin position="292"/>
        <end position="315"/>
    </location>
</feature>
<keyword evidence="18" id="KW-1185">Reference proteome</keyword>
<keyword evidence="5 13" id="KW-0812">Transmembrane</keyword>
<dbReference type="InterPro" id="IPR018000">
    <property type="entry name" value="Neurotransmitter_ion_chnl_CS"/>
</dbReference>
<dbReference type="FunFam" id="2.70.170.10:FF:000014">
    <property type="entry name" value="Glycine receptor subunit beta"/>
    <property type="match status" value="1"/>
</dbReference>
<dbReference type="PRINTS" id="PR00252">
    <property type="entry name" value="NRIONCHANNEL"/>
</dbReference>
<organism evidence="16">
    <name type="scientific">Oikopleura dioica</name>
    <name type="common">Tunicate</name>
    <dbReference type="NCBI Taxonomy" id="34765"/>
    <lineage>
        <taxon>Eukaryota</taxon>
        <taxon>Metazoa</taxon>
        <taxon>Chordata</taxon>
        <taxon>Tunicata</taxon>
        <taxon>Appendicularia</taxon>
        <taxon>Copelata</taxon>
        <taxon>Oikopleuridae</taxon>
        <taxon>Oikopleura</taxon>
    </lineage>
</organism>
<name>E4X5Z6_OIKDI</name>
<keyword evidence="6 13" id="KW-0732">Signal</keyword>
<evidence type="ECO:0000256" key="3">
    <source>
        <dbReference type="ARBA" id="ARBA00022448"/>
    </source>
</evidence>
<dbReference type="Pfam" id="PF02932">
    <property type="entry name" value="Neur_chan_memb"/>
    <property type="match status" value="1"/>
</dbReference>
<keyword evidence="4" id="KW-1003">Cell membrane</keyword>
<dbReference type="PRINTS" id="PR00253">
    <property type="entry name" value="GABAARECEPTR"/>
</dbReference>
<evidence type="ECO:0000313" key="17">
    <source>
        <dbReference type="EMBL" id="CBY31363.1"/>
    </source>
</evidence>
<comment type="similarity">
    <text evidence="13">Belongs to the ligand-gated ion channel (TC 1.A.9) family.</text>
</comment>
<dbReference type="InterPro" id="IPR006202">
    <property type="entry name" value="Neur_chan_lig-bd"/>
</dbReference>
<dbReference type="Proteomes" id="UP000001307">
    <property type="component" value="Unassembled WGS sequence"/>
</dbReference>
<dbReference type="GO" id="GO:0004888">
    <property type="term" value="F:transmembrane signaling receptor activity"/>
    <property type="evidence" value="ECO:0007669"/>
    <property type="project" value="InterPro"/>
</dbReference>
<dbReference type="Gene3D" id="1.20.58.390">
    <property type="entry name" value="Neurotransmitter-gated ion-channel transmembrane domain"/>
    <property type="match status" value="1"/>
</dbReference>
<dbReference type="SUPFAM" id="SSF63712">
    <property type="entry name" value="Nicotinic receptor ligand binding domain-like"/>
    <property type="match status" value="1"/>
</dbReference>
<evidence type="ECO:0000256" key="6">
    <source>
        <dbReference type="ARBA" id="ARBA00022729"/>
    </source>
</evidence>
<evidence type="ECO:0000259" key="14">
    <source>
        <dbReference type="Pfam" id="PF02931"/>
    </source>
</evidence>
<feature type="signal peptide" evidence="13">
    <location>
        <begin position="1"/>
        <end position="17"/>
    </location>
</feature>
<accession>E4X5Z6</accession>
<evidence type="ECO:0000256" key="8">
    <source>
        <dbReference type="ARBA" id="ARBA00023065"/>
    </source>
</evidence>
<dbReference type="Gene3D" id="2.70.170.10">
    <property type="entry name" value="Neurotransmitter-gated ion-channel ligand-binding domain"/>
    <property type="match status" value="1"/>
</dbReference>
<evidence type="ECO:0000256" key="7">
    <source>
        <dbReference type="ARBA" id="ARBA00022989"/>
    </source>
</evidence>
<keyword evidence="8 13" id="KW-0406">Ion transport</keyword>
<comment type="caution">
    <text evidence="13">Lacks conserved residue(s) required for the propagation of feature annotation.</text>
</comment>
<feature type="domain" description="Neurotransmitter-gated ion-channel ligand-binding" evidence="14">
    <location>
        <begin position="26"/>
        <end position="224"/>
    </location>
</feature>
<dbReference type="PANTHER" id="PTHR18945">
    <property type="entry name" value="NEUROTRANSMITTER GATED ION CHANNEL"/>
    <property type="match status" value="1"/>
</dbReference>
<dbReference type="SUPFAM" id="SSF90112">
    <property type="entry name" value="Neurotransmitter-gated ion-channel transmembrane pore"/>
    <property type="match status" value="1"/>
</dbReference>
<dbReference type="NCBIfam" id="TIGR00860">
    <property type="entry name" value="LIC"/>
    <property type="match status" value="1"/>
</dbReference>
<evidence type="ECO:0000256" key="1">
    <source>
        <dbReference type="ARBA" id="ARBA00004141"/>
    </source>
</evidence>
<evidence type="ECO:0000313" key="16">
    <source>
        <dbReference type="EMBL" id="CBY07543.1"/>
    </source>
</evidence>
<dbReference type="GO" id="GO:0034707">
    <property type="term" value="C:chloride channel complex"/>
    <property type="evidence" value="ECO:0007669"/>
    <property type="project" value="UniProtKB-KW"/>
</dbReference>
<dbReference type="OrthoDB" id="407674at2759"/>
<dbReference type="InterPro" id="IPR036719">
    <property type="entry name" value="Neuro-gated_channel_TM_sf"/>
</dbReference>
<evidence type="ECO:0000256" key="12">
    <source>
        <dbReference type="ARBA" id="ARBA00023303"/>
    </source>
</evidence>
<protein>
    <recommendedName>
        <fullName evidence="19">Neurotransmitter-gated ion-channel ligand-binding domain-containing protein</fullName>
    </recommendedName>
</protein>
<dbReference type="GO" id="GO:0005254">
    <property type="term" value="F:chloride channel activity"/>
    <property type="evidence" value="ECO:0007669"/>
    <property type="project" value="UniProtKB-KW"/>
</dbReference>
<dbReference type="CDD" id="cd18991">
    <property type="entry name" value="LGIC_ECD_GlyR"/>
    <property type="match status" value="1"/>
</dbReference>
<sequence length="354" mass="41012">MIFLLLFQFLYLTNASAEADIYEKIKYYDKRIRPYEKERPTGVRVSYHIPNLDSVDEQAMDYRLSMFLRMRWKDPRLSWGNNTECKLQVHPDVMDKIWIPDLFFSNEKSARIHSMITNNTLLRVSNHGDVYVSIRLSLVLSCHLLLHRFPLDVQCCKIRAESFGYSTQDVVFEWTKIKPLDMASNLTLPQFTLLGSTYKSCTIRYARRGGNYTCLDATFILRRELGYYLIQMYIPSLLIVVLSWLGFWVNVDSTPARTTLGITTVWTISSMSSSENAASSLPKVSYVKAIDIWLMLCLTYVFAALLEFAVANYLSRQSEGILYGRKLKARITIIARLSFFLISNTRANKSDIFF</sequence>
<dbReference type="CDD" id="cd19049">
    <property type="entry name" value="LGIC_TM_anion"/>
    <property type="match status" value="1"/>
</dbReference>
<reference evidence="16" key="1">
    <citation type="journal article" date="2010" name="Science">
        <title>Plasticity of animal genome architecture unmasked by rapid evolution of a pelagic tunicate.</title>
        <authorList>
            <person name="Denoeud F."/>
            <person name="Henriet S."/>
            <person name="Mungpakdee S."/>
            <person name="Aury J.M."/>
            <person name="Da Silva C."/>
            <person name="Brinkmann H."/>
            <person name="Mikhaleva J."/>
            <person name="Olsen L.C."/>
            <person name="Jubin C."/>
            <person name="Canestro C."/>
            <person name="Bouquet J.M."/>
            <person name="Danks G."/>
            <person name="Poulain J."/>
            <person name="Campsteijn C."/>
            <person name="Adamski M."/>
            <person name="Cross I."/>
            <person name="Yadetie F."/>
            <person name="Muffato M."/>
            <person name="Louis A."/>
            <person name="Butcher S."/>
            <person name="Tsagkogeorga G."/>
            <person name="Konrad A."/>
            <person name="Singh S."/>
            <person name="Jensen M.F."/>
            <person name="Cong E.H."/>
            <person name="Eikeseth-Otteraa H."/>
            <person name="Noel B."/>
            <person name="Anthouard V."/>
            <person name="Porcel B.M."/>
            <person name="Kachouri-Lafond R."/>
            <person name="Nishino A."/>
            <person name="Ugolini M."/>
            <person name="Chourrout P."/>
            <person name="Nishida H."/>
            <person name="Aasland R."/>
            <person name="Huzurbazar S."/>
            <person name="Westhof E."/>
            <person name="Delsuc F."/>
            <person name="Lehrach H."/>
            <person name="Reinhardt R."/>
            <person name="Weissenbach J."/>
            <person name="Roy S.W."/>
            <person name="Artiguenave F."/>
            <person name="Postlethwait J.H."/>
            <person name="Manak J.R."/>
            <person name="Thompson E.M."/>
            <person name="Jaillon O."/>
            <person name="Du Pasquier L."/>
            <person name="Boudinot P."/>
            <person name="Liberles D.A."/>
            <person name="Volff J.N."/>
            <person name="Philippe H."/>
            <person name="Lenhard B."/>
            <person name="Roest Crollius H."/>
            <person name="Wincker P."/>
            <person name="Chourrout D."/>
        </authorList>
    </citation>
    <scope>NUCLEOTIDE SEQUENCE [LARGE SCALE GENOMIC DNA]</scope>
</reference>
<feature type="domain" description="Neurotransmitter-gated ion-channel transmembrane" evidence="15">
    <location>
        <begin position="232"/>
        <end position="319"/>
    </location>
</feature>
<proteinExistence type="inferred from homology"/>
<dbReference type="InParanoid" id="E4X5Z6"/>
<evidence type="ECO:0000256" key="13">
    <source>
        <dbReference type="RuleBase" id="RU000687"/>
    </source>
</evidence>
<dbReference type="InterPro" id="IPR038050">
    <property type="entry name" value="Neuro_actylchol_rec"/>
</dbReference>
<evidence type="ECO:0000256" key="5">
    <source>
        <dbReference type="ARBA" id="ARBA00022692"/>
    </source>
</evidence>
<keyword evidence="9 13" id="KW-0472">Membrane</keyword>
<dbReference type="AlphaFoldDB" id="E4X5Z6"/>
<dbReference type="GO" id="GO:0005230">
    <property type="term" value="F:extracellular ligand-gated monoatomic ion channel activity"/>
    <property type="evidence" value="ECO:0007669"/>
    <property type="project" value="InterPro"/>
</dbReference>
<feature type="chain" id="PRO_5007654010" description="Neurotransmitter-gated ion-channel ligand-binding domain-containing protein" evidence="13">
    <location>
        <begin position="18"/>
        <end position="354"/>
    </location>
</feature>
<keyword evidence="12 13" id="KW-0407">Ion channel</keyword>
<evidence type="ECO:0000256" key="11">
    <source>
        <dbReference type="ARBA" id="ARBA00023214"/>
    </source>
</evidence>
<dbReference type="EMBL" id="FN653026">
    <property type="protein sequence ID" value="CBY07543.1"/>
    <property type="molecule type" value="Genomic_DNA"/>
</dbReference>
<evidence type="ECO:0000256" key="10">
    <source>
        <dbReference type="ARBA" id="ARBA00023173"/>
    </source>
</evidence>
<evidence type="ECO:0000259" key="15">
    <source>
        <dbReference type="Pfam" id="PF02932"/>
    </source>
</evidence>
<evidence type="ECO:0000256" key="9">
    <source>
        <dbReference type="ARBA" id="ARBA00023136"/>
    </source>
</evidence>
<dbReference type="EMBL" id="FN654300">
    <property type="protein sequence ID" value="CBY31363.1"/>
    <property type="molecule type" value="Genomic_DNA"/>
</dbReference>
<dbReference type="InterPro" id="IPR006029">
    <property type="entry name" value="Neurotrans-gated_channel_TM"/>
</dbReference>
<keyword evidence="10" id="KW-0869">Chloride channel</keyword>
<feature type="transmembrane region" description="Helical" evidence="13">
    <location>
        <begin position="225"/>
        <end position="247"/>
    </location>
</feature>
<evidence type="ECO:0008006" key="19">
    <source>
        <dbReference type="Google" id="ProtNLM"/>
    </source>
</evidence>
<keyword evidence="3 13" id="KW-0813">Transport</keyword>
<dbReference type="InterPro" id="IPR006028">
    <property type="entry name" value="GABAA/Glycine_rcpt"/>
</dbReference>